<evidence type="ECO:0000313" key="7">
    <source>
        <dbReference type="Proteomes" id="UP000005666"/>
    </source>
</evidence>
<evidence type="ECO:0000256" key="1">
    <source>
        <dbReference type="ARBA" id="ARBA00004141"/>
    </source>
</evidence>
<name>G8BWA7_TETPH</name>
<evidence type="ECO:0000256" key="3">
    <source>
        <dbReference type="ARBA" id="ARBA00022989"/>
    </source>
</evidence>
<reference evidence="6 7" key="1">
    <citation type="journal article" date="2011" name="Proc. Natl. Acad. Sci. U.S.A.">
        <title>Evolutionary erosion of yeast sex chromosomes by mating-type switching accidents.</title>
        <authorList>
            <person name="Gordon J.L."/>
            <person name="Armisen D."/>
            <person name="Proux-Wera E."/>
            <person name="Oheigeartaigh S.S."/>
            <person name="Byrne K.P."/>
            <person name="Wolfe K.H."/>
        </authorList>
    </citation>
    <scope>NUCLEOTIDE SEQUENCE [LARGE SCALE GENOMIC DNA]</scope>
    <source>
        <strain evidence="7">ATCC 24235 / CBS 4417 / NBRC 1672 / NRRL Y-8282 / UCD 70-5</strain>
    </source>
</reference>
<dbReference type="STRING" id="1071381.G8BWA7"/>
<sequence>MSLLDNCIVRSNLLQGSLDVLNNINDDYNGRPLIMLTTCTNYILSSINTVRGKFNTLDNLRRDFNATAHANTNSNTNVNVNTTSTSGVYNNGSLLNHERIIGANYDGVFSNMAVKPTDLYDQDLIAKGILPEYENVVDDMAPLYEDDERNFLMDDYENNGIQDDYEQALPNGEILIYNLPTGTLVNFLWNLIISTSFQFIGFLITYFLHNSHAGKNGSRFGLGLTFIGYSYSMLPKRELSKSVGSSTAGSRNGEELMRIIVENPNEIDDLLIKMDPATSKFDHFSSDLVINTTPTFNITTASSTVSLKTIYDIPLLSIVIGALGLFILLKSVHDYAKVKKMERNYKEQFQA</sequence>
<evidence type="ECO:0000256" key="4">
    <source>
        <dbReference type="ARBA" id="ARBA00023136"/>
    </source>
</evidence>
<dbReference type="KEGG" id="tpf:TPHA_0G03450"/>
<evidence type="ECO:0000256" key="2">
    <source>
        <dbReference type="ARBA" id="ARBA00022692"/>
    </source>
</evidence>
<dbReference type="InterPro" id="IPR019325">
    <property type="entry name" value="NEDD4/Bsd2"/>
</dbReference>
<dbReference type="GO" id="GO:0048471">
    <property type="term" value="C:perinuclear region of cytoplasm"/>
    <property type="evidence" value="ECO:0007669"/>
    <property type="project" value="TreeGrafter"/>
</dbReference>
<evidence type="ECO:0000313" key="6">
    <source>
        <dbReference type="EMBL" id="CCE64185.1"/>
    </source>
</evidence>
<evidence type="ECO:0000256" key="5">
    <source>
        <dbReference type="SAM" id="Phobius"/>
    </source>
</evidence>
<comment type="subcellular location">
    <subcellularLocation>
        <location evidence="1">Membrane</location>
        <topology evidence="1">Multi-pass membrane protein</topology>
    </subcellularLocation>
</comment>
<accession>G8BWA7</accession>
<dbReference type="Pfam" id="PF10176">
    <property type="entry name" value="NEDD4_Bsd2"/>
    <property type="match status" value="1"/>
</dbReference>
<keyword evidence="2 5" id="KW-0812">Transmembrane</keyword>
<dbReference type="GO" id="GO:0007034">
    <property type="term" value="P:vacuolar transport"/>
    <property type="evidence" value="ECO:0007669"/>
    <property type="project" value="InterPro"/>
</dbReference>
<dbReference type="PANTHER" id="PTHR13396:SF5">
    <property type="entry name" value="NEDD4 FAMILY INTERACTING PROTEIN"/>
    <property type="match status" value="1"/>
</dbReference>
<dbReference type="RefSeq" id="XP_003686619.1">
    <property type="nucleotide sequence ID" value="XM_003686571.1"/>
</dbReference>
<dbReference type="GO" id="GO:0030001">
    <property type="term" value="P:metal ion transport"/>
    <property type="evidence" value="ECO:0007669"/>
    <property type="project" value="InterPro"/>
</dbReference>
<dbReference type="eggNOG" id="KOG4812">
    <property type="taxonomic scope" value="Eukaryota"/>
</dbReference>
<dbReference type="AlphaFoldDB" id="G8BWA7"/>
<dbReference type="GO" id="GO:0031398">
    <property type="term" value="P:positive regulation of protein ubiquitination"/>
    <property type="evidence" value="ECO:0007669"/>
    <property type="project" value="TreeGrafter"/>
</dbReference>
<dbReference type="EMBL" id="HE612862">
    <property type="protein sequence ID" value="CCE64185.1"/>
    <property type="molecule type" value="Genomic_DNA"/>
</dbReference>
<dbReference type="OrthoDB" id="10003116at2759"/>
<dbReference type="GeneID" id="11535748"/>
<keyword evidence="3 5" id="KW-1133">Transmembrane helix</keyword>
<keyword evidence="4 5" id="KW-0472">Membrane</keyword>
<organism evidence="6 7">
    <name type="scientific">Tetrapisispora phaffii (strain ATCC 24235 / CBS 4417 / NBRC 1672 / NRRL Y-8282 / UCD 70-5)</name>
    <name type="common">Yeast</name>
    <name type="synonym">Fabospora phaffii</name>
    <dbReference type="NCBI Taxonomy" id="1071381"/>
    <lineage>
        <taxon>Eukaryota</taxon>
        <taxon>Fungi</taxon>
        <taxon>Dikarya</taxon>
        <taxon>Ascomycota</taxon>
        <taxon>Saccharomycotina</taxon>
        <taxon>Saccharomycetes</taxon>
        <taxon>Saccharomycetales</taxon>
        <taxon>Saccharomycetaceae</taxon>
        <taxon>Tetrapisispora</taxon>
    </lineage>
</organism>
<dbReference type="GO" id="GO:0016020">
    <property type="term" value="C:membrane"/>
    <property type="evidence" value="ECO:0007669"/>
    <property type="project" value="UniProtKB-SubCell"/>
</dbReference>
<proteinExistence type="predicted"/>
<feature type="transmembrane region" description="Helical" evidence="5">
    <location>
        <begin position="313"/>
        <end position="332"/>
    </location>
</feature>
<gene>
    <name evidence="6" type="primary">TPHA0G03450</name>
    <name evidence="6" type="ordered locus">TPHA_0G03450</name>
</gene>
<dbReference type="HOGENOM" id="CLU_790310_0_0_1"/>
<dbReference type="GO" id="GO:0006511">
    <property type="term" value="P:ubiquitin-dependent protein catabolic process"/>
    <property type="evidence" value="ECO:0007669"/>
    <property type="project" value="TreeGrafter"/>
</dbReference>
<dbReference type="PANTHER" id="PTHR13396">
    <property type="entry name" value="NEDD4 FAMILY INTERACTING PROTEIN 1/2"/>
    <property type="match status" value="1"/>
</dbReference>
<feature type="transmembrane region" description="Helical" evidence="5">
    <location>
        <begin position="187"/>
        <end position="208"/>
    </location>
</feature>
<dbReference type="GO" id="GO:0005783">
    <property type="term" value="C:endoplasmic reticulum"/>
    <property type="evidence" value="ECO:0007669"/>
    <property type="project" value="TreeGrafter"/>
</dbReference>
<dbReference type="GO" id="GO:0005794">
    <property type="term" value="C:Golgi apparatus"/>
    <property type="evidence" value="ECO:0007669"/>
    <property type="project" value="TreeGrafter"/>
</dbReference>
<keyword evidence="7" id="KW-1185">Reference proteome</keyword>
<dbReference type="Proteomes" id="UP000005666">
    <property type="component" value="Chromosome 7"/>
</dbReference>
<protein>
    <submittedName>
        <fullName evidence="6">Uncharacterized protein</fullName>
    </submittedName>
</protein>